<gene>
    <name evidence="4" type="ORF">BCR33DRAFT_847864</name>
</gene>
<evidence type="ECO:0000259" key="3">
    <source>
        <dbReference type="SMART" id="SM01117"/>
    </source>
</evidence>
<dbReference type="SUPFAM" id="SSF55856">
    <property type="entry name" value="Cytochrome b5-like heme/steroid binding domain"/>
    <property type="match status" value="1"/>
</dbReference>
<dbReference type="Gene3D" id="3.10.120.10">
    <property type="entry name" value="Cytochrome b5-like heme/steroid binding domain"/>
    <property type="match status" value="1"/>
</dbReference>
<dbReference type="GO" id="GO:0012505">
    <property type="term" value="C:endomembrane system"/>
    <property type="evidence" value="ECO:0007669"/>
    <property type="project" value="TreeGrafter"/>
</dbReference>
<dbReference type="GO" id="GO:0016020">
    <property type="term" value="C:membrane"/>
    <property type="evidence" value="ECO:0007669"/>
    <property type="project" value="TreeGrafter"/>
</dbReference>
<dbReference type="PANTHER" id="PTHR10281:SF76">
    <property type="entry name" value="CALCUTTA CUP-RELATED"/>
    <property type="match status" value="1"/>
</dbReference>
<sequence>MLQNRSRSATEPERQQPPPHPRNTSSPFPSELAEFDGRDPEKPIYLSLKGMIYDVSHRRDLYAPGGQMNEFAGKDVTRAFSMSSMGSRNKLKPTDFNADFQVMSDEQRETLENWVAFYDAAYKVVGTIRKE</sequence>
<proteinExistence type="inferred from homology"/>
<evidence type="ECO:0000313" key="5">
    <source>
        <dbReference type="Proteomes" id="UP000193642"/>
    </source>
</evidence>
<feature type="domain" description="Cytochrome b5 heme-binding" evidence="3">
    <location>
        <begin position="27"/>
        <end position="129"/>
    </location>
</feature>
<feature type="region of interest" description="Disordered" evidence="2">
    <location>
        <begin position="1"/>
        <end position="39"/>
    </location>
</feature>
<keyword evidence="5" id="KW-1185">Reference proteome</keyword>
<evidence type="ECO:0000313" key="4">
    <source>
        <dbReference type="EMBL" id="ORY48455.1"/>
    </source>
</evidence>
<dbReference type="InterPro" id="IPR001199">
    <property type="entry name" value="Cyt_B5-like_heme/steroid-bd"/>
</dbReference>
<dbReference type="InterPro" id="IPR036400">
    <property type="entry name" value="Cyt_B5-like_heme/steroid_sf"/>
</dbReference>
<dbReference type="STRING" id="329046.A0A1Y2CQ33"/>
<accession>A0A1Y2CQ33</accession>
<evidence type="ECO:0000256" key="2">
    <source>
        <dbReference type="SAM" id="MobiDB-lite"/>
    </source>
</evidence>
<reference evidence="4 5" key="1">
    <citation type="submission" date="2016-07" db="EMBL/GenBank/DDBJ databases">
        <title>Pervasive Adenine N6-methylation of Active Genes in Fungi.</title>
        <authorList>
            <consortium name="DOE Joint Genome Institute"/>
            <person name="Mondo S.J."/>
            <person name="Dannebaum R.O."/>
            <person name="Kuo R.C."/>
            <person name="Labutti K."/>
            <person name="Haridas S."/>
            <person name="Kuo A."/>
            <person name="Salamov A."/>
            <person name="Ahrendt S.R."/>
            <person name="Lipzen A."/>
            <person name="Sullivan W."/>
            <person name="Andreopoulos W.B."/>
            <person name="Clum A."/>
            <person name="Lindquist E."/>
            <person name="Daum C."/>
            <person name="Ramamoorthy G.K."/>
            <person name="Gryganskyi A."/>
            <person name="Culley D."/>
            <person name="Magnuson J.K."/>
            <person name="James T.Y."/>
            <person name="O'Malley M.A."/>
            <person name="Stajich J.E."/>
            <person name="Spatafora J.W."/>
            <person name="Visel A."/>
            <person name="Grigoriev I.V."/>
        </authorList>
    </citation>
    <scope>NUCLEOTIDE SEQUENCE [LARGE SCALE GENOMIC DNA]</scope>
    <source>
        <strain evidence="4 5">JEL800</strain>
    </source>
</reference>
<dbReference type="Pfam" id="PF00173">
    <property type="entry name" value="Cyt-b5"/>
    <property type="match status" value="1"/>
</dbReference>
<dbReference type="OrthoDB" id="899at2759"/>
<name>A0A1Y2CQ33_9FUNG</name>
<dbReference type="InterPro" id="IPR050577">
    <property type="entry name" value="MAPR/NEUFC/NENF-like"/>
</dbReference>
<comment type="similarity">
    <text evidence="1">Belongs to the cytochrome b5 family. MAPR subfamily.</text>
</comment>
<comment type="caution">
    <text evidence="4">The sequence shown here is derived from an EMBL/GenBank/DDBJ whole genome shotgun (WGS) entry which is preliminary data.</text>
</comment>
<dbReference type="SMART" id="SM01117">
    <property type="entry name" value="Cyt-b5"/>
    <property type="match status" value="1"/>
</dbReference>
<protein>
    <submittedName>
        <fullName evidence="4">Cytochrome b5</fullName>
    </submittedName>
</protein>
<evidence type="ECO:0000256" key="1">
    <source>
        <dbReference type="ARBA" id="ARBA00038357"/>
    </source>
</evidence>
<dbReference type="AlphaFoldDB" id="A0A1Y2CQ33"/>
<dbReference type="Proteomes" id="UP000193642">
    <property type="component" value="Unassembled WGS sequence"/>
</dbReference>
<dbReference type="EMBL" id="MCGO01000011">
    <property type="protein sequence ID" value="ORY48455.1"/>
    <property type="molecule type" value="Genomic_DNA"/>
</dbReference>
<organism evidence="4 5">
    <name type="scientific">Rhizoclosmatium globosum</name>
    <dbReference type="NCBI Taxonomy" id="329046"/>
    <lineage>
        <taxon>Eukaryota</taxon>
        <taxon>Fungi</taxon>
        <taxon>Fungi incertae sedis</taxon>
        <taxon>Chytridiomycota</taxon>
        <taxon>Chytridiomycota incertae sedis</taxon>
        <taxon>Chytridiomycetes</taxon>
        <taxon>Chytridiales</taxon>
        <taxon>Chytriomycetaceae</taxon>
        <taxon>Rhizoclosmatium</taxon>
    </lineage>
</organism>
<dbReference type="PANTHER" id="PTHR10281">
    <property type="entry name" value="MEMBRANE-ASSOCIATED PROGESTERONE RECEPTOR COMPONENT-RELATED"/>
    <property type="match status" value="1"/>
</dbReference>